<dbReference type="AlphaFoldDB" id="A0A066YU84"/>
<keyword evidence="2" id="KW-1185">Reference proteome</keyword>
<evidence type="ECO:0000313" key="1">
    <source>
        <dbReference type="EMBL" id="KDN81495.1"/>
    </source>
</evidence>
<name>A0A066YU84_9ACTN</name>
<gene>
    <name evidence="1" type="ORF">KCH_67330</name>
</gene>
<dbReference type="Proteomes" id="UP000027178">
    <property type="component" value="Unassembled WGS sequence"/>
</dbReference>
<comment type="caution">
    <text evidence="1">The sequence shown here is derived from an EMBL/GenBank/DDBJ whole genome shotgun (WGS) entry which is preliminary data.</text>
</comment>
<organism evidence="1 2">
    <name type="scientific">Kitasatospora cheerisanensis KCTC 2395</name>
    <dbReference type="NCBI Taxonomy" id="1348663"/>
    <lineage>
        <taxon>Bacteria</taxon>
        <taxon>Bacillati</taxon>
        <taxon>Actinomycetota</taxon>
        <taxon>Actinomycetes</taxon>
        <taxon>Kitasatosporales</taxon>
        <taxon>Streptomycetaceae</taxon>
        <taxon>Kitasatospora</taxon>
    </lineage>
</organism>
<evidence type="ECO:0000313" key="2">
    <source>
        <dbReference type="Proteomes" id="UP000027178"/>
    </source>
</evidence>
<proteinExistence type="predicted"/>
<protein>
    <submittedName>
        <fullName evidence="1">Uncharacterized protein</fullName>
    </submittedName>
</protein>
<dbReference type="EMBL" id="JNBY01000141">
    <property type="protein sequence ID" value="KDN81495.1"/>
    <property type="molecule type" value="Genomic_DNA"/>
</dbReference>
<sequence>MDPRAGPTRPGNRPARRRACAVACGCSAWPRPGDASFTPLLLPPPTPGRFVKVLPRGSWPS</sequence>
<accession>A0A066YU84</accession>
<reference evidence="1 2" key="1">
    <citation type="submission" date="2014-05" db="EMBL/GenBank/DDBJ databases">
        <title>Draft Genome Sequence of Kitasatospora cheerisanensis KCTC 2395.</title>
        <authorList>
            <person name="Nam D.H."/>
        </authorList>
    </citation>
    <scope>NUCLEOTIDE SEQUENCE [LARGE SCALE GENOMIC DNA]</scope>
    <source>
        <strain evidence="1 2">KCTC 2395</strain>
    </source>
</reference>
<dbReference type="HOGENOM" id="CLU_2916460_0_0_11"/>
<dbReference type="PATRIC" id="fig|1348663.4.peg.6515"/>